<dbReference type="Pfam" id="PF00171">
    <property type="entry name" value="Aldedh"/>
    <property type="match status" value="1"/>
</dbReference>
<dbReference type="InterPro" id="IPR016163">
    <property type="entry name" value="Ald_DH_C"/>
</dbReference>
<organism evidence="5 6">
    <name type="scientific">Rhodopseudomonas telluris</name>
    <dbReference type="NCBI Taxonomy" id="644215"/>
    <lineage>
        <taxon>Bacteria</taxon>
        <taxon>Pseudomonadati</taxon>
        <taxon>Pseudomonadota</taxon>
        <taxon>Alphaproteobacteria</taxon>
        <taxon>Hyphomicrobiales</taxon>
        <taxon>Nitrobacteraceae</taxon>
        <taxon>Rhodopseudomonas</taxon>
    </lineage>
</organism>
<evidence type="ECO:0000313" key="5">
    <source>
        <dbReference type="EMBL" id="MFC0243476.1"/>
    </source>
</evidence>
<dbReference type="EMBL" id="JBHLWM010000011">
    <property type="protein sequence ID" value="MFC0243476.1"/>
    <property type="molecule type" value="Genomic_DNA"/>
</dbReference>
<dbReference type="Proteomes" id="UP001589775">
    <property type="component" value="Unassembled WGS sequence"/>
</dbReference>
<evidence type="ECO:0000259" key="4">
    <source>
        <dbReference type="Pfam" id="PF00171"/>
    </source>
</evidence>
<keyword evidence="6" id="KW-1185">Reference proteome</keyword>
<comment type="caution">
    <text evidence="5">The sequence shown here is derived from an EMBL/GenBank/DDBJ whole genome shotgun (WGS) entry which is preliminary data.</text>
</comment>
<evidence type="ECO:0000256" key="3">
    <source>
        <dbReference type="RuleBase" id="RU003345"/>
    </source>
</evidence>
<gene>
    <name evidence="5" type="ORF">ACFFJ6_23535</name>
</gene>
<evidence type="ECO:0000256" key="1">
    <source>
        <dbReference type="ARBA" id="ARBA00023002"/>
    </source>
</evidence>
<feature type="domain" description="Aldehyde dehydrogenase" evidence="4">
    <location>
        <begin position="28"/>
        <end position="477"/>
    </location>
</feature>
<comment type="similarity">
    <text evidence="3">Belongs to the aldehyde dehydrogenase family.</text>
</comment>
<sequence length="479" mass="49852">MNQQIQQSALDGPLFPMMIGGQAVVTGSSFAVLNPASGEIVGYAPEAEPSDLDAAVAAAADAFKSWSSADDSVRAAACLAIADRIEAHAEELARLITLEQGKPLAGIGSMFEVQGAVGWSRYTSTLSLAPEVLASGEGGHVEKVRKPLGVVGSITPWNWPMLIAVWHILPAIRSGCTVVSKPSPFTPLSTLRLVALMNEVLPPGVVNIVTGSDGAGNLGAAMSAHAGIRKIVFTGSTATGQHIMRSAADTLKRLTLELGGNDAGLVLNDVDPQAIAEGLFWGAFINAGQTCAALKRLYVHADVYDAVCEALTAYVANVRVGNGLDEATMLGPISNKMQFDKVVALVESAKTKGRVLIGGTPGEGLFFPPTLIADLENGDPLVDQEQFGPVLPIIKFTDVEEAIAAANANPAGLGGSVWSADPQKARAVAARLECGTAWINQHGMIRPDAPFGGTKMSGLGVEFAQDGLHEYTDLQIVIS</sequence>
<protein>
    <submittedName>
        <fullName evidence="5">Aldehyde dehydrogenase family protein</fullName>
    </submittedName>
</protein>
<dbReference type="SUPFAM" id="SSF53720">
    <property type="entry name" value="ALDH-like"/>
    <property type="match status" value="1"/>
</dbReference>
<dbReference type="InterPro" id="IPR015590">
    <property type="entry name" value="Aldehyde_DH_dom"/>
</dbReference>
<dbReference type="InterPro" id="IPR016161">
    <property type="entry name" value="Ald_DH/histidinol_DH"/>
</dbReference>
<dbReference type="PROSITE" id="PS00687">
    <property type="entry name" value="ALDEHYDE_DEHYDR_GLU"/>
    <property type="match status" value="1"/>
</dbReference>
<reference evidence="5 6" key="1">
    <citation type="submission" date="2024-09" db="EMBL/GenBank/DDBJ databases">
        <authorList>
            <person name="Sun Q."/>
            <person name="Mori K."/>
        </authorList>
    </citation>
    <scope>NUCLEOTIDE SEQUENCE [LARGE SCALE GENOMIC DNA]</scope>
    <source>
        <strain evidence="5 6">KCTC 23279</strain>
    </source>
</reference>
<proteinExistence type="inferred from homology"/>
<dbReference type="InterPro" id="IPR044086">
    <property type="entry name" value="LUC3-like"/>
</dbReference>
<feature type="active site" evidence="2">
    <location>
        <position position="257"/>
    </location>
</feature>
<evidence type="ECO:0000256" key="2">
    <source>
        <dbReference type="PROSITE-ProRule" id="PRU10007"/>
    </source>
</evidence>
<name>A0ABV6EZ06_9BRAD</name>
<accession>A0ABV6EZ06</accession>
<dbReference type="Gene3D" id="3.40.309.10">
    <property type="entry name" value="Aldehyde Dehydrogenase, Chain A, domain 2"/>
    <property type="match status" value="1"/>
</dbReference>
<keyword evidence="1 3" id="KW-0560">Oxidoreductase</keyword>
<dbReference type="PROSITE" id="PS00070">
    <property type="entry name" value="ALDEHYDE_DEHYDR_CYS"/>
    <property type="match status" value="1"/>
</dbReference>
<dbReference type="InterPro" id="IPR029510">
    <property type="entry name" value="Ald_DH_CS_GLU"/>
</dbReference>
<dbReference type="RefSeq" id="WP_378392515.1">
    <property type="nucleotide sequence ID" value="NZ_JBHLWM010000011.1"/>
</dbReference>
<evidence type="ECO:0000313" key="6">
    <source>
        <dbReference type="Proteomes" id="UP001589775"/>
    </source>
</evidence>
<dbReference type="InterPro" id="IPR016160">
    <property type="entry name" value="Ald_DH_CS_CYS"/>
</dbReference>
<dbReference type="CDD" id="cd07106">
    <property type="entry name" value="ALDH_AldA-AAD23400"/>
    <property type="match status" value="1"/>
</dbReference>
<dbReference type="PANTHER" id="PTHR11699">
    <property type="entry name" value="ALDEHYDE DEHYDROGENASE-RELATED"/>
    <property type="match status" value="1"/>
</dbReference>
<dbReference type="InterPro" id="IPR016162">
    <property type="entry name" value="Ald_DH_N"/>
</dbReference>
<dbReference type="Gene3D" id="3.40.605.10">
    <property type="entry name" value="Aldehyde Dehydrogenase, Chain A, domain 1"/>
    <property type="match status" value="1"/>
</dbReference>